<evidence type="ECO:0000313" key="1">
    <source>
        <dbReference type="EMBL" id="KAH9780490.1"/>
    </source>
</evidence>
<accession>A0ACB8M5L9</accession>
<keyword evidence="2" id="KW-1185">Reference proteome</keyword>
<gene>
    <name evidence="1" type="ORF">KPL71_008099</name>
</gene>
<comment type="caution">
    <text evidence="1">The sequence shown here is derived from an EMBL/GenBank/DDBJ whole genome shotgun (WGS) entry which is preliminary data.</text>
</comment>
<reference evidence="2" key="1">
    <citation type="journal article" date="2023" name="Hortic. Res.">
        <title>A chromosome-level phased genome enabling allele-level studies in sweet orange: a case study on citrus Huanglongbing tolerance.</title>
        <authorList>
            <person name="Wu B."/>
            <person name="Yu Q."/>
            <person name="Deng Z."/>
            <person name="Duan Y."/>
            <person name="Luo F."/>
            <person name="Gmitter F. Jr."/>
        </authorList>
    </citation>
    <scope>NUCLEOTIDE SEQUENCE [LARGE SCALE GENOMIC DNA]</scope>
    <source>
        <strain evidence="2">cv. Valencia</strain>
    </source>
</reference>
<name>A0ACB8M5L9_CITSI</name>
<proteinExistence type="predicted"/>
<sequence>MRKYKSVDFQFDPEIERTARRLRREHRELQAAVAMNDLQSGNNNIIHMANDRDRVIRDYAVLTPQAIHLGIVRPDVQADNFELKPVMFQMLQTVGQFNGLPSEDPHLHLKLFLELETFYNGLNQSTRLMVDASANGALLSKSYNEAYEILEIITNNNYQWPSTRQAAARGTAGVHNVDALTTLSAQVTLLTKMVKAMTTAPATVNQISDMSHVYCGEGHLFDNCPGNPASVNYMGSFNRQNQDNPYSNTHNPGWRQHPNFSWSYHNQTAAVPSGQNRPAQPPGFYQQNQEQISINNDQLSSLEGLIKDYIVKNEAVVQNHTVSLRNLENQIGQLAAALSNIPQGSLPSNTEDPRREGKEHCKVINLRSGKDVHSPVGHTGESSQAAAFAKNDDPTPVDNKAVAPTQNMTKEKQSAQPAAAQQFRHPPPFPQRFQKQQQDKQFSKILGVIKQLHINIPFVEALQQMPNYAKFLKDILTKKIRLGEFETVALTQECSRMLQSKIPQKMKDPRSFTIPYSIGTKYSGKALCDLGASINLMPLSVFKQLGVGECRPTTVTLQLADRSHAYPEGNIEDVLVKVQELIFSEIVGHMVVVDRLAVVLLFQFLWLKEVVFQGRDKVRVMCQGKTMRDSFPLIGLILCPEEFSDRMLKVRTVNNEDRGKISLVAYKTVRHHRYHSSSSVISMKGSMVFIRKMDQFLSYVWTRAVQELIFSEIVGQMVVVDRLAVVLLFQFWWFRTASKGLRSSSWPVGVTRHGTKGLVTTFV</sequence>
<dbReference type="Proteomes" id="UP000829398">
    <property type="component" value="Chromosome 3"/>
</dbReference>
<dbReference type="EMBL" id="CM039172">
    <property type="protein sequence ID" value="KAH9780490.1"/>
    <property type="molecule type" value="Genomic_DNA"/>
</dbReference>
<organism evidence="1 2">
    <name type="scientific">Citrus sinensis</name>
    <name type="common">Sweet orange</name>
    <name type="synonym">Citrus aurantium var. sinensis</name>
    <dbReference type="NCBI Taxonomy" id="2711"/>
    <lineage>
        <taxon>Eukaryota</taxon>
        <taxon>Viridiplantae</taxon>
        <taxon>Streptophyta</taxon>
        <taxon>Embryophyta</taxon>
        <taxon>Tracheophyta</taxon>
        <taxon>Spermatophyta</taxon>
        <taxon>Magnoliopsida</taxon>
        <taxon>eudicotyledons</taxon>
        <taxon>Gunneridae</taxon>
        <taxon>Pentapetalae</taxon>
        <taxon>rosids</taxon>
        <taxon>malvids</taxon>
        <taxon>Sapindales</taxon>
        <taxon>Rutaceae</taxon>
        <taxon>Aurantioideae</taxon>
        <taxon>Citrus</taxon>
    </lineage>
</organism>
<protein>
    <submittedName>
        <fullName evidence="1">Uncharacterized protein</fullName>
    </submittedName>
</protein>
<evidence type="ECO:0000313" key="2">
    <source>
        <dbReference type="Proteomes" id="UP000829398"/>
    </source>
</evidence>